<proteinExistence type="predicted"/>
<dbReference type="Gene3D" id="1.10.1330.10">
    <property type="entry name" value="Dockerin domain"/>
    <property type="match status" value="1"/>
</dbReference>
<dbReference type="Gene3D" id="3.40.390.10">
    <property type="entry name" value="Collagenase (Catalytic Domain)"/>
    <property type="match status" value="1"/>
</dbReference>
<dbReference type="EMBL" id="SACR01000005">
    <property type="protein sequence ID" value="RVU44667.1"/>
    <property type="molecule type" value="Genomic_DNA"/>
</dbReference>
<protein>
    <recommendedName>
        <fullName evidence="3">Dockerin domain-containing protein</fullName>
    </recommendedName>
</protein>
<dbReference type="AlphaFoldDB" id="A0A437RD38"/>
<dbReference type="Pfam" id="PF00404">
    <property type="entry name" value="Dockerin_1"/>
    <property type="match status" value="1"/>
</dbReference>
<dbReference type="GO" id="GO:0000272">
    <property type="term" value="P:polysaccharide catabolic process"/>
    <property type="evidence" value="ECO:0007669"/>
    <property type="project" value="InterPro"/>
</dbReference>
<dbReference type="InterPro" id="IPR036439">
    <property type="entry name" value="Dockerin_dom_sf"/>
</dbReference>
<dbReference type="GO" id="GO:0004553">
    <property type="term" value="F:hydrolase activity, hydrolyzing O-glycosyl compounds"/>
    <property type="evidence" value="ECO:0007669"/>
    <property type="project" value="InterPro"/>
</dbReference>
<dbReference type="OrthoDB" id="5242130at2"/>
<dbReference type="Proteomes" id="UP000285575">
    <property type="component" value="Unassembled WGS sequence"/>
</dbReference>
<dbReference type="SUPFAM" id="SSF55486">
    <property type="entry name" value="Metalloproteases ('zincins'), catalytic domain"/>
    <property type="match status" value="1"/>
</dbReference>
<dbReference type="SUPFAM" id="SSF63446">
    <property type="entry name" value="Type I dockerin domain"/>
    <property type="match status" value="1"/>
</dbReference>
<dbReference type="PROSITE" id="PS00018">
    <property type="entry name" value="EF_HAND_1"/>
    <property type="match status" value="1"/>
</dbReference>
<reference evidence="1 2" key="1">
    <citation type="submission" date="2019-01" db="EMBL/GenBank/DDBJ databases">
        <authorList>
            <person name="Chen W.-M."/>
        </authorList>
    </citation>
    <scope>NUCLEOTIDE SEQUENCE [LARGE SCALE GENOMIC DNA]</scope>
    <source>
        <strain evidence="1 2">KYPY4</strain>
    </source>
</reference>
<gene>
    <name evidence="1" type="ORF">EOE66_16360</name>
</gene>
<keyword evidence="2" id="KW-1185">Reference proteome</keyword>
<evidence type="ECO:0008006" key="3">
    <source>
        <dbReference type="Google" id="ProtNLM"/>
    </source>
</evidence>
<dbReference type="InterPro" id="IPR018247">
    <property type="entry name" value="EF_Hand_1_Ca_BS"/>
</dbReference>
<dbReference type="GO" id="GO:0008237">
    <property type="term" value="F:metallopeptidase activity"/>
    <property type="evidence" value="ECO:0007669"/>
    <property type="project" value="InterPro"/>
</dbReference>
<dbReference type="CDD" id="cd14254">
    <property type="entry name" value="Dockerin_II"/>
    <property type="match status" value="1"/>
</dbReference>
<dbReference type="Gene3D" id="2.60.40.10">
    <property type="entry name" value="Immunoglobulins"/>
    <property type="match status" value="1"/>
</dbReference>
<sequence>MASVGNQLRSYRMAMVTDPAYATFFGAANVTAAKVQLMNRVNQVYEDELSVRMVLVANNDVLNLNTAAQFSGANGPCGGTACYSTAVVSCSSATLTRTRTVIGLLIGASNFDVGHIAVGAGGGGIASLGVVGLAGKAQGCTGLPSPDGDAFAIDYVAHEIGHQFAGNHTFNSSVCAGNRSAANSVEPGSGTSIMAYAGICGTDNTQANSDPYFSQRSFDEITTHIGAAEQSLTEVQQAALTSYNTNGQQFVLRYNGADSAPIVRGTNFTTAGIQAAVQAIAGWPAGGTVSISGLTDTGFTIGFGGALAGVNAANLELVGCTGGCTGYVGEIVKGGISTRGGSTVIATGNSAPVVTAPAAFTIPLRTPFALTGSATDPDGDAVTYMWEQNDRGGTAATALTNNTKVDGPLFRQFGTRAVFNANIYAPPGQNQTTTDPTRVFPDLPQILANVTNAETGTCAAFTGNAQVDCFSEFLPTASYTGFAGVNASPARLNFRLTARDGRGGVNSANTVLTLAPGTGPFLVTFPNAAATLEAGSPVTVTWDVAGTSAAPIGTANVKISMSVDGGLTFPYVMAASTPNDGSQKVTVPLVNATAARIKVEAVDNVFFDISNTNLTVVLRADLTGDGQVDCADLAIMRSLIGKRVGDPGFDARADFNNDGVIDVRDLAYVANRATVGVRCS</sequence>
<accession>A0A437RD38</accession>
<dbReference type="InterPro" id="IPR002105">
    <property type="entry name" value="Dockerin_1_rpt"/>
</dbReference>
<dbReference type="InterPro" id="IPR024079">
    <property type="entry name" value="MetalloPept_cat_dom_sf"/>
</dbReference>
<organism evidence="1 2">
    <name type="scientific">Rubrivivax rivuli</name>
    <dbReference type="NCBI Taxonomy" id="1862385"/>
    <lineage>
        <taxon>Bacteria</taxon>
        <taxon>Pseudomonadati</taxon>
        <taxon>Pseudomonadota</taxon>
        <taxon>Betaproteobacteria</taxon>
        <taxon>Burkholderiales</taxon>
        <taxon>Sphaerotilaceae</taxon>
        <taxon>Rubrivivax</taxon>
    </lineage>
</organism>
<comment type="caution">
    <text evidence="1">The sequence shown here is derived from an EMBL/GenBank/DDBJ whole genome shotgun (WGS) entry which is preliminary data.</text>
</comment>
<dbReference type="Pfam" id="PF13574">
    <property type="entry name" value="Reprolysin_2"/>
    <property type="match status" value="1"/>
</dbReference>
<evidence type="ECO:0000313" key="1">
    <source>
        <dbReference type="EMBL" id="RVU44667.1"/>
    </source>
</evidence>
<dbReference type="InterPro" id="IPR013783">
    <property type="entry name" value="Ig-like_fold"/>
</dbReference>
<name>A0A437RD38_9BURK</name>
<evidence type="ECO:0000313" key="2">
    <source>
        <dbReference type="Proteomes" id="UP000285575"/>
    </source>
</evidence>